<name>A0ABY1IN51_9HYPH</name>
<dbReference type="InterPro" id="IPR029045">
    <property type="entry name" value="ClpP/crotonase-like_dom_sf"/>
</dbReference>
<evidence type="ECO:0000256" key="2">
    <source>
        <dbReference type="ARBA" id="ARBA00011915"/>
    </source>
</evidence>
<reference evidence="5 6" key="1">
    <citation type="submission" date="2016-11" db="EMBL/GenBank/DDBJ databases">
        <authorList>
            <person name="Varghese N."/>
            <person name="Submissions S."/>
        </authorList>
    </citation>
    <scope>NUCLEOTIDE SEQUENCE [LARGE SCALE GENOMIC DNA]</scope>
    <source>
        <strain evidence="5 6">DSM 21988</strain>
    </source>
</reference>
<proteinExistence type="predicted"/>
<dbReference type="RefSeq" id="WP_060606544.1">
    <property type="nucleotide sequence ID" value="NZ_FQZC01000003.1"/>
</dbReference>
<keyword evidence="6" id="KW-1185">Reference proteome</keyword>
<dbReference type="Pfam" id="PF16113">
    <property type="entry name" value="ECH_2"/>
    <property type="match status" value="1"/>
</dbReference>
<dbReference type="CDD" id="cd06558">
    <property type="entry name" value="crotonase-like"/>
    <property type="match status" value="1"/>
</dbReference>
<accession>A0ABY1IN51</accession>
<evidence type="ECO:0000256" key="1">
    <source>
        <dbReference type="ARBA" id="ARBA00001709"/>
    </source>
</evidence>
<gene>
    <name evidence="5" type="ORF">SAMN02745911_2805</name>
</gene>
<evidence type="ECO:0000259" key="4">
    <source>
        <dbReference type="Pfam" id="PF16113"/>
    </source>
</evidence>
<feature type="domain" description="Enoyl-CoA hydratase/isomerase" evidence="4">
    <location>
        <begin position="19"/>
        <end position="330"/>
    </location>
</feature>
<dbReference type="InterPro" id="IPR032259">
    <property type="entry name" value="HIBYL-CoA-H"/>
</dbReference>
<evidence type="ECO:0000313" key="5">
    <source>
        <dbReference type="EMBL" id="SHJ53858.1"/>
    </source>
</evidence>
<dbReference type="SUPFAM" id="SSF52096">
    <property type="entry name" value="ClpP/crotonase"/>
    <property type="match status" value="1"/>
</dbReference>
<keyword evidence="3" id="KW-0378">Hydrolase</keyword>
<dbReference type="EMBL" id="FQZC01000003">
    <property type="protein sequence ID" value="SHJ53858.1"/>
    <property type="molecule type" value="Genomic_DNA"/>
</dbReference>
<dbReference type="NCBIfam" id="NF004127">
    <property type="entry name" value="PRK05617.1"/>
    <property type="match status" value="1"/>
</dbReference>
<dbReference type="Proteomes" id="UP000184290">
    <property type="component" value="Unassembled WGS sequence"/>
</dbReference>
<comment type="catalytic activity">
    <reaction evidence="1">
        <text>3-hydroxy-2-methylpropanoyl-CoA + H2O = 3-hydroxy-2-methylpropanoate + CoA + H(+)</text>
        <dbReference type="Rhea" id="RHEA:20888"/>
        <dbReference type="ChEBI" id="CHEBI:11805"/>
        <dbReference type="ChEBI" id="CHEBI:15377"/>
        <dbReference type="ChEBI" id="CHEBI:15378"/>
        <dbReference type="ChEBI" id="CHEBI:57287"/>
        <dbReference type="ChEBI" id="CHEBI:57340"/>
        <dbReference type="EC" id="3.1.2.4"/>
    </reaction>
</comment>
<sequence>MTGKDDQAPVIAFVEGRAGIIRLNRPAALNALNIEMVDAALRALATFETDIEVELVLLEGAGGRAFCAGGDIRFVAASARSGDGQAEEFWRREYALVLALARSAKPVVALMDAIVMGGGAGLGIHVRHRIVTDATRFAMPEVGIGFVPDVGSTFLLARSSGETGRYLALTGDTFGAADVIHAGLADVHVPAESLPALRQALVHGEDGLHEAIGRFATRPEPGLFAEHEAAISRAFRHDAVPDIIEALGNRSTNFASRTLDTLHRRSPRSLLATMELLRRARQAGDLAECLVNEFHAACRCLASPDYLEGVRAAVIDKDRNPKWASNGLDNALEADGLDPVPGVADPDFLPDLGPAQLPAALRGAH</sequence>
<dbReference type="EC" id="3.1.2.4" evidence="2"/>
<dbReference type="InterPro" id="IPR045004">
    <property type="entry name" value="ECH_dom"/>
</dbReference>
<organism evidence="5 6">
    <name type="scientific">Aureimonas altamirensis DSM 21988</name>
    <dbReference type="NCBI Taxonomy" id="1121026"/>
    <lineage>
        <taxon>Bacteria</taxon>
        <taxon>Pseudomonadati</taxon>
        <taxon>Pseudomonadota</taxon>
        <taxon>Alphaproteobacteria</taxon>
        <taxon>Hyphomicrobiales</taxon>
        <taxon>Aurantimonadaceae</taxon>
        <taxon>Aureimonas</taxon>
    </lineage>
</organism>
<protein>
    <recommendedName>
        <fullName evidence="2">3-hydroxyisobutyryl-CoA hydrolase</fullName>
        <ecNumber evidence="2">3.1.2.4</ecNumber>
    </recommendedName>
</protein>
<dbReference type="Gene3D" id="3.90.226.10">
    <property type="entry name" value="2-enoyl-CoA Hydratase, Chain A, domain 1"/>
    <property type="match status" value="1"/>
</dbReference>
<dbReference type="PANTHER" id="PTHR43176:SF3">
    <property type="entry name" value="3-HYDROXYISOBUTYRYL-COA HYDROLASE, MITOCHONDRIAL"/>
    <property type="match status" value="1"/>
</dbReference>
<dbReference type="PANTHER" id="PTHR43176">
    <property type="entry name" value="3-HYDROXYISOBUTYRYL-COA HYDROLASE-RELATED"/>
    <property type="match status" value="1"/>
</dbReference>
<comment type="caution">
    <text evidence="5">The sequence shown here is derived from an EMBL/GenBank/DDBJ whole genome shotgun (WGS) entry which is preliminary data.</text>
</comment>
<evidence type="ECO:0000313" key="6">
    <source>
        <dbReference type="Proteomes" id="UP000184290"/>
    </source>
</evidence>
<evidence type="ECO:0000256" key="3">
    <source>
        <dbReference type="ARBA" id="ARBA00022801"/>
    </source>
</evidence>